<dbReference type="Pfam" id="PF17851">
    <property type="entry name" value="GH43_C2"/>
    <property type="match status" value="1"/>
</dbReference>
<evidence type="ECO:0000313" key="3">
    <source>
        <dbReference type="EMBL" id="MEZ3182707.1"/>
    </source>
</evidence>
<dbReference type="EMBL" id="JAHWZY010000049">
    <property type="protein sequence ID" value="MEZ3182707.1"/>
    <property type="molecule type" value="Genomic_DNA"/>
</dbReference>
<comment type="caution">
    <text evidence="3">The sequence shown here is derived from an EMBL/GenBank/DDBJ whole genome shotgun (WGS) entry which is preliminary data.</text>
</comment>
<evidence type="ECO:0000313" key="4">
    <source>
        <dbReference type="Proteomes" id="UP001567537"/>
    </source>
</evidence>
<keyword evidence="4" id="KW-1185">Reference proteome</keyword>
<sequence length="90" mass="9669">MRQSTAQIIRNPVLPGSHPDPSALRVGADWHPVGPPLDATVLSDEHAEEFEDGRIRALGLTGAFAGLWAWDLTGGGLPADFDEAAWRALR</sequence>
<dbReference type="InterPro" id="IPR041542">
    <property type="entry name" value="GH43_C2"/>
</dbReference>
<organism evidence="3 4">
    <name type="scientific">Streptomyces pimonensis</name>
    <dbReference type="NCBI Taxonomy" id="2860288"/>
    <lineage>
        <taxon>Bacteria</taxon>
        <taxon>Bacillati</taxon>
        <taxon>Actinomycetota</taxon>
        <taxon>Actinomycetes</taxon>
        <taxon>Kitasatosporales</taxon>
        <taxon>Streptomycetaceae</taxon>
        <taxon>Streptomyces</taxon>
    </lineage>
</organism>
<proteinExistence type="predicted"/>
<feature type="domain" description="Beta-xylosidase C-terminal Concanavalin A-like" evidence="2">
    <location>
        <begin position="27"/>
        <end position="84"/>
    </location>
</feature>
<dbReference type="InterPro" id="IPR013320">
    <property type="entry name" value="ConA-like_dom_sf"/>
</dbReference>
<evidence type="ECO:0000259" key="2">
    <source>
        <dbReference type="Pfam" id="PF17851"/>
    </source>
</evidence>
<name>A0ABV4J704_9ACTN</name>
<evidence type="ECO:0000256" key="1">
    <source>
        <dbReference type="SAM" id="MobiDB-lite"/>
    </source>
</evidence>
<dbReference type="RefSeq" id="WP_371243637.1">
    <property type="nucleotide sequence ID" value="NZ_JAHWZY010000049.1"/>
</dbReference>
<gene>
    <name evidence="3" type="ORF">KYY02_29825</name>
</gene>
<dbReference type="Proteomes" id="UP001567537">
    <property type="component" value="Unassembled WGS sequence"/>
</dbReference>
<feature type="region of interest" description="Disordered" evidence="1">
    <location>
        <begin position="1"/>
        <end position="20"/>
    </location>
</feature>
<dbReference type="Gene3D" id="2.60.120.200">
    <property type="match status" value="1"/>
</dbReference>
<accession>A0ABV4J704</accession>
<protein>
    <recommendedName>
        <fullName evidence="2">Beta-xylosidase C-terminal Concanavalin A-like domain-containing protein</fullName>
    </recommendedName>
</protein>
<reference evidence="3 4" key="1">
    <citation type="journal article" date="2021" name="Res Sq">
        <title>Streptomyces Pimoensis sp. nov., Isolated From the Taklimakan Desert in Xinjiang, China.</title>
        <authorList>
            <person name="Zhang P."/>
            <person name="Luo X."/>
            <person name="Luo X."/>
            <person name="Liu Z."/>
            <person name="Xia Z."/>
            <person name="Wan C."/>
            <person name="zhang L."/>
        </authorList>
    </citation>
    <scope>NUCLEOTIDE SEQUENCE [LARGE SCALE GENOMIC DNA]</scope>
    <source>
        <strain evidence="3 4">TRM75549</strain>
    </source>
</reference>
<dbReference type="SUPFAM" id="SSF49899">
    <property type="entry name" value="Concanavalin A-like lectins/glucanases"/>
    <property type="match status" value="1"/>
</dbReference>